<dbReference type="AlphaFoldDB" id="A0A9N7VPU1"/>
<name>A0A9N7VPU1_PLEPL</name>
<evidence type="ECO:0000256" key="4">
    <source>
        <dbReference type="SAM" id="SignalP"/>
    </source>
</evidence>
<keyword evidence="2" id="KW-1015">Disulfide bond</keyword>
<keyword evidence="1 4" id="KW-0732">Signal</keyword>
<feature type="chain" id="PRO_5040396469" description="Cystatin domain-containing protein" evidence="4">
    <location>
        <begin position="37"/>
        <end position="331"/>
    </location>
</feature>
<accession>A0A9N7VPU1</accession>
<dbReference type="InterPro" id="IPR050735">
    <property type="entry name" value="Kininogen_Fetuin_HRG"/>
</dbReference>
<dbReference type="GO" id="GO:0072562">
    <property type="term" value="C:blood microparticle"/>
    <property type="evidence" value="ECO:0007669"/>
    <property type="project" value="TreeGrafter"/>
</dbReference>
<keyword evidence="7" id="KW-1185">Reference proteome</keyword>
<comment type="caution">
    <text evidence="6">The sequence shown here is derived from an EMBL/GenBank/DDBJ whole genome shotgun (WGS) entry which is preliminary data.</text>
</comment>
<keyword evidence="3" id="KW-0325">Glycoprotein</keyword>
<dbReference type="Proteomes" id="UP001153269">
    <property type="component" value="Unassembled WGS sequence"/>
</dbReference>
<dbReference type="SUPFAM" id="SSF54403">
    <property type="entry name" value="Cystatin/monellin"/>
    <property type="match status" value="2"/>
</dbReference>
<feature type="domain" description="Cystatin" evidence="5">
    <location>
        <begin position="158"/>
        <end position="267"/>
    </location>
</feature>
<dbReference type="GO" id="GO:0031012">
    <property type="term" value="C:extracellular matrix"/>
    <property type="evidence" value="ECO:0007669"/>
    <property type="project" value="TreeGrafter"/>
</dbReference>
<feature type="domain" description="Cystatin" evidence="5">
    <location>
        <begin position="33"/>
        <end position="145"/>
    </location>
</feature>
<dbReference type="Pfam" id="PF00031">
    <property type="entry name" value="Cystatin"/>
    <property type="match status" value="1"/>
</dbReference>
<evidence type="ECO:0000313" key="7">
    <source>
        <dbReference type="Proteomes" id="UP001153269"/>
    </source>
</evidence>
<evidence type="ECO:0000256" key="1">
    <source>
        <dbReference type="ARBA" id="ARBA00022729"/>
    </source>
</evidence>
<evidence type="ECO:0000313" key="6">
    <source>
        <dbReference type="EMBL" id="CAB1456171.1"/>
    </source>
</evidence>
<gene>
    <name evidence="6" type="ORF">PLEPLA_LOCUS43952</name>
</gene>
<dbReference type="SMART" id="SM00043">
    <property type="entry name" value="CY"/>
    <property type="match status" value="2"/>
</dbReference>
<proteinExistence type="predicted"/>
<feature type="signal peptide" evidence="4">
    <location>
        <begin position="1"/>
        <end position="36"/>
    </location>
</feature>
<reference evidence="6" key="1">
    <citation type="submission" date="2020-03" db="EMBL/GenBank/DDBJ databases">
        <authorList>
            <person name="Weist P."/>
        </authorList>
    </citation>
    <scope>NUCLEOTIDE SEQUENCE</scope>
</reference>
<dbReference type="InterPro" id="IPR000010">
    <property type="entry name" value="Cystatin_dom"/>
</dbReference>
<dbReference type="PANTHER" id="PTHR13814">
    <property type="entry name" value="FETUIN"/>
    <property type="match status" value="1"/>
</dbReference>
<organism evidence="6 7">
    <name type="scientific">Pleuronectes platessa</name>
    <name type="common">European plaice</name>
    <dbReference type="NCBI Taxonomy" id="8262"/>
    <lineage>
        <taxon>Eukaryota</taxon>
        <taxon>Metazoa</taxon>
        <taxon>Chordata</taxon>
        <taxon>Craniata</taxon>
        <taxon>Vertebrata</taxon>
        <taxon>Euteleostomi</taxon>
        <taxon>Actinopterygii</taxon>
        <taxon>Neopterygii</taxon>
        <taxon>Teleostei</taxon>
        <taxon>Neoteleostei</taxon>
        <taxon>Acanthomorphata</taxon>
        <taxon>Carangaria</taxon>
        <taxon>Pleuronectiformes</taxon>
        <taxon>Pleuronectoidei</taxon>
        <taxon>Pleuronectidae</taxon>
        <taxon>Pleuronectes</taxon>
    </lineage>
</organism>
<evidence type="ECO:0000256" key="2">
    <source>
        <dbReference type="ARBA" id="ARBA00023157"/>
    </source>
</evidence>
<protein>
    <recommendedName>
        <fullName evidence="5">Cystatin domain-containing protein</fullName>
    </recommendedName>
</protein>
<evidence type="ECO:0000259" key="5">
    <source>
        <dbReference type="SMART" id="SM00043"/>
    </source>
</evidence>
<dbReference type="GO" id="GO:0004869">
    <property type="term" value="F:cysteine-type endopeptidase inhibitor activity"/>
    <property type="evidence" value="ECO:0007669"/>
    <property type="project" value="InterPro"/>
</dbReference>
<dbReference type="PANTHER" id="PTHR13814:SF6">
    <property type="entry name" value="ALPHA-2-HS-GLYCOPROTEIN"/>
    <property type="match status" value="1"/>
</dbReference>
<sequence length="331" mass="36870">MQRHTHAVVSAVSLLCTMKALNVLVLLASVVLLCRASPVLEPVMCNEDHSAAAARMAVHDINEHHKHGYKFRLSEIKENKMDKVEEGCTIELHLDLLETKCHSISPKHFEDCETRQESSGAVMANCTVMMAVKDGNANVTRYDCDTRQVRTNREMSRMCPDCPTLIPLNSHEALTAIEKAVHEENINSTNEHFYVLQEVGRVMSGWMSSQGMYYSSEFVIVETHCPMGSRIAIQACDPLCPDRARHAFCRSFYTKGSGLRSVDCEYYPALNTTALGPGPPPHAKGPIDRERVLPFFIGPCNGFLAYSDPALHPICPKPLPEPRNIPELARP</sequence>
<dbReference type="EMBL" id="CADEAL010004289">
    <property type="protein sequence ID" value="CAB1456171.1"/>
    <property type="molecule type" value="Genomic_DNA"/>
</dbReference>
<dbReference type="InterPro" id="IPR046350">
    <property type="entry name" value="Cystatin_sf"/>
</dbReference>
<dbReference type="Gene3D" id="3.10.450.10">
    <property type="match status" value="2"/>
</dbReference>
<evidence type="ECO:0000256" key="3">
    <source>
        <dbReference type="ARBA" id="ARBA00023180"/>
    </source>
</evidence>